<feature type="transmembrane region" description="Helical" evidence="10">
    <location>
        <begin position="291"/>
        <end position="315"/>
    </location>
</feature>
<feature type="transmembrane region" description="Helical" evidence="10">
    <location>
        <begin position="399"/>
        <end position="426"/>
    </location>
</feature>
<keyword evidence="4 10" id="KW-0812">Transmembrane</keyword>
<dbReference type="InterPro" id="IPR027417">
    <property type="entry name" value="P-loop_NTPase"/>
</dbReference>
<dbReference type="PROSITE" id="PS50893">
    <property type="entry name" value="ABC_TRANSPORTER_2"/>
    <property type="match status" value="2"/>
</dbReference>
<dbReference type="PROSITE" id="PS50929">
    <property type="entry name" value="ABC_TM1F"/>
    <property type="match status" value="2"/>
</dbReference>
<evidence type="ECO:0008006" key="15">
    <source>
        <dbReference type="Google" id="ProtNLM"/>
    </source>
</evidence>
<organism evidence="13 14">
    <name type="scientific">Hyphopichia burtonii NRRL Y-1933</name>
    <dbReference type="NCBI Taxonomy" id="984485"/>
    <lineage>
        <taxon>Eukaryota</taxon>
        <taxon>Fungi</taxon>
        <taxon>Dikarya</taxon>
        <taxon>Ascomycota</taxon>
        <taxon>Saccharomycotina</taxon>
        <taxon>Pichiomycetes</taxon>
        <taxon>Debaryomycetaceae</taxon>
        <taxon>Hyphopichia</taxon>
    </lineage>
</organism>
<feature type="region of interest" description="Disordered" evidence="9">
    <location>
        <begin position="799"/>
        <end position="824"/>
    </location>
</feature>
<dbReference type="PROSITE" id="PS00211">
    <property type="entry name" value="ABC_TRANSPORTER_1"/>
    <property type="match status" value="2"/>
</dbReference>
<evidence type="ECO:0000256" key="6">
    <source>
        <dbReference type="ARBA" id="ARBA00022840"/>
    </source>
</evidence>
<dbReference type="CDD" id="cd18597">
    <property type="entry name" value="ABC_6TM_YOR1_D1_like"/>
    <property type="match status" value="1"/>
</dbReference>
<dbReference type="FunFam" id="3.40.50.300:FF:001750">
    <property type="entry name" value="ATP-binding cassette transporter"/>
    <property type="match status" value="1"/>
</dbReference>
<evidence type="ECO:0000259" key="11">
    <source>
        <dbReference type="PROSITE" id="PS50893"/>
    </source>
</evidence>
<dbReference type="EMBL" id="KV454538">
    <property type="protein sequence ID" value="ODV69292.1"/>
    <property type="molecule type" value="Genomic_DNA"/>
</dbReference>
<dbReference type="RefSeq" id="XP_020078359.1">
    <property type="nucleotide sequence ID" value="XM_020222027.1"/>
</dbReference>
<feature type="transmembrane region" description="Helical" evidence="10">
    <location>
        <begin position="1139"/>
        <end position="1158"/>
    </location>
</feature>
<dbReference type="Gene3D" id="1.20.1560.10">
    <property type="entry name" value="ABC transporter type 1, transmembrane domain"/>
    <property type="match status" value="2"/>
</dbReference>
<dbReference type="GO" id="GO:0008559">
    <property type="term" value="F:ABC-type xenobiotic transporter activity"/>
    <property type="evidence" value="ECO:0007669"/>
    <property type="project" value="TreeGrafter"/>
</dbReference>
<evidence type="ECO:0000256" key="5">
    <source>
        <dbReference type="ARBA" id="ARBA00022741"/>
    </source>
</evidence>
<accession>A0A1E4RPU2</accession>
<dbReference type="OrthoDB" id="6500128at2759"/>
<dbReference type="InterPro" id="IPR050173">
    <property type="entry name" value="ABC_transporter_C-like"/>
</dbReference>
<feature type="transmembrane region" description="Helical" evidence="10">
    <location>
        <begin position="446"/>
        <end position="468"/>
    </location>
</feature>
<dbReference type="Pfam" id="PF00005">
    <property type="entry name" value="ABC_tran"/>
    <property type="match status" value="2"/>
</dbReference>
<keyword evidence="14" id="KW-1185">Reference proteome</keyword>
<feature type="domain" description="ABC transporter" evidence="11">
    <location>
        <begin position="573"/>
        <end position="795"/>
    </location>
</feature>
<feature type="transmembrane region" description="Helical" evidence="10">
    <location>
        <begin position="219"/>
        <end position="241"/>
    </location>
</feature>
<dbReference type="InterPro" id="IPR003593">
    <property type="entry name" value="AAA+_ATPase"/>
</dbReference>
<feature type="compositionally biased region" description="Acidic residues" evidence="9">
    <location>
        <begin position="800"/>
        <end position="819"/>
    </location>
</feature>
<evidence type="ECO:0000256" key="8">
    <source>
        <dbReference type="ARBA" id="ARBA00023136"/>
    </source>
</evidence>
<evidence type="ECO:0000256" key="1">
    <source>
        <dbReference type="ARBA" id="ARBA00004141"/>
    </source>
</evidence>
<keyword evidence="8 10" id="KW-0472">Membrane</keyword>
<dbReference type="InterPro" id="IPR011527">
    <property type="entry name" value="ABC1_TM_dom"/>
</dbReference>
<feature type="region of interest" description="Disordered" evidence="9">
    <location>
        <begin position="544"/>
        <end position="582"/>
    </location>
</feature>
<evidence type="ECO:0000256" key="9">
    <source>
        <dbReference type="SAM" id="MobiDB-lite"/>
    </source>
</evidence>
<proteinExistence type="inferred from homology"/>
<keyword evidence="7 10" id="KW-1133">Transmembrane helix</keyword>
<dbReference type="Proteomes" id="UP000095085">
    <property type="component" value="Unassembled WGS sequence"/>
</dbReference>
<feature type="transmembrane region" description="Helical" evidence="10">
    <location>
        <begin position="925"/>
        <end position="950"/>
    </location>
</feature>
<gene>
    <name evidence="13" type="ORF">HYPBUDRAFT_154383</name>
</gene>
<dbReference type="STRING" id="984485.A0A1E4RPU2"/>
<feature type="transmembrane region" description="Helical" evidence="10">
    <location>
        <begin position="1003"/>
        <end position="1022"/>
    </location>
</feature>
<dbReference type="Gene3D" id="3.40.50.300">
    <property type="entry name" value="P-loop containing nucleotide triphosphate hydrolases"/>
    <property type="match status" value="2"/>
</dbReference>
<dbReference type="SUPFAM" id="SSF90123">
    <property type="entry name" value="ABC transporter transmembrane region"/>
    <property type="match status" value="2"/>
</dbReference>
<feature type="transmembrane region" description="Helical" evidence="10">
    <location>
        <begin position="176"/>
        <end position="196"/>
    </location>
</feature>
<evidence type="ECO:0000313" key="13">
    <source>
        <dbReference type="EMBL" id="ODV69292.1"/>
    </source>
</evidence>
<comment type="similarity">
    <text evidence="2">Belongs to the ABC transporter superfamily. ABCC family. Conjugate transporter (TC 3.A.1.208) subfamily.</text>
</comment>
<feature type="transmembrane region" description="Helical" evidence="10">
    <location>
        <begin position="321"/>
        <end position="339"/>
    </location>
</feature>
<evidence type="ECO:0000259" key="12">
    <source>
        <dbReference type="PROSITE" id="PS50929"/>
    </source>
</evidence>
<evidence type="ECO:0000256" key="10">
    <source>
        <dbReference type="SAM" id="Phobius"/>
    </source>
</evidence>
<evidence type="ECO:0000256" key="4">
    <source>
        <dbReference type="ARBA" id="ARBA00022692"/>
    </source>
</evidence>
<sequence>MAVYARRTPVITVRHQRIFGFRSISVQLTALAVAFRSQAHQKVDSNTVIYQAYRVPPLPSQDERNAFPEKTANPLSRVFFWWLNPVMKTGYKRTLQPDDLFYLGDDFVVKPKADKFIEIFNRRLAKAKENHILQKCKERNESIDSSSVSKEEDMEDFSPPKAITALSLLETFKIRYFMACLLLTICNVAQTLNPLLTKKLIQFVERRAAGVESRVGPGVGYAIGASLLVLVIGIFVNHFFYNSMMCGAFSKAVLTKAMLDKSFKQNAESRSKYGAGKVTSMMGTDLARIDFAIGFQPFIITFPVPVIIAIAILIVNVGPSALVGVGLLLFFVFFMMWCAKQFFSYRVIANKFTDKRVSYIKEVLNNLKIIKFYSWEPPYHENISDVRYKEMKNILKMQVLRNILMALAMSMTTLSSMATFLTLYGAKNGKDDAASIFSSISLFNVLSQQVLMLPLALAAGVDCMTGLIRVGRYLASSEIDPESNRIDADSEKIVEMDSNDLSIEVNNANFEWETFELQDEENEVDLINLNKKYRKQLAREEKLKKKLSQNSSTENDEKLEESNYHADPEGKELKDSSSNDTSLEDSNFAGLNNIDLKIKKGEFVVITGLIGSGKSSLLLALSGFMKRTSGSVNVNGSLLLCGYPWIQNDTVKSNILFGEELDEAKYSEVVYACSLESDLEILPAGDATEIGERGITLSGGQKARINLARAVYNNKDIILLDDVLSAVDARVGKHIMNNCILGLLKDKTRILATHQLSLIGSADRVIFLNGDGSVSVGAVEELRENNFAFNNLMAFNSETKDEEEEKEEENEDEEQEAQEFESIKRQLSKIPTNKEKDEEAIHKDYNQNNTEDGKLMASEDRAINGIKLDVYKKYIHYGSGKIGSLVMCFAIVLAVVLATFCQLFTNTWLSFWTEKKFPGKSDGFYIGFYVMFAVLSGLLIMIEFIFFVLLTNTASKNLNILAVKKVLHAPMSFMDTTPMGRILNRFTKDTDALDNELGDQIRMLFFFFGNIAGVLILCVIYLPWFAIAIPFLVALFIGVANYYQASAREIKRLEALQRSHVYNNFNETLNGMNTIKAYKADHIYLRKNEFFLNKMNEAYYLTIGNQRWLAIHLDCLATIFALIIALLCVFRVFSIGPASVGLLLSYVLQIAGQLSMLIRTYTQVENEMNAVERMCSYAFDLPQEAPFKISETTPPPEWPEQGSIKFEDVSLAYRPGLPLVLKNLSLQVEPSQKIGICGRTGAGKSSIMTALYRLSELSTGKIEIDGIDISSLGLSSLRSKLSIIPQDPVLFQGTIRKNLDPFNEHPDDLLWDSLRRAGLIEEAKLKSVKRQNDESEEYHKFHLNQEVEDDGANFSLGERQLIAFARALVRDSKILILDEATSSVDYETDNKIQSTIVREFSKCTILCIAHRLKTILNYDKILVLDKGEIKEFDTPWNLFNTEDSIFQQMCERSNITVEDFQNLQRM</sequence>
<feature type="transmembrane region" description="Helical" evidence="10">
    <location>
        <begin position="882"/>
        <end position="905"/>
    </location>
</feature>
<protein>
    <recommendedName>
        <fullName evidence="15">P-loop containing nucleoside triphosphate hydrolase protein</fullName>
    </recommendedName>
</protein>
<dbReference type="GO" id="GO:0005524">
    <property type="term" value="F:ATP binding"/>
    <property type="evidence" value="ECO:0007669"/>
    <property type="project" value="UniProtKB-KW"/>
</dbReference>
<dbReference type="CDD" id="cd18606">
    <property type="entry name" value="ABC_6TM_YOR1_D2_like"/>
    <property type="match status" value="1"/>
</dbReference>
<dbReference type="InterPro" id="IPR036640">
    <property type="entry name" value="ABC1_TM_sf"/>
</dbReference>
<dbReference type="FunFam" id="3.40.50.300:FF:000565">
    <property type="entry name" value="ABC bile acid transporter"/>
    <property type="match status" value="1"/>
</dbReference>
<keyword evidence="5" id="KW-0547">Nucleotide-binding</keyword>
<feature type="compositionally biased region" description="Basic and acidic residues" evidence="9">
    <location>
        <begin position="560"/>
        <end position="577"/>
    </location>
</feature>
<keyword evidence="6" id="KW-0067">ATP-binding</keyword>
<dbReference type="InterPro" id="IPR003439">
    <property type="entry name" value="ABC_transporter-like_ATP-bd"/>
</dbReference>
<reference evidence="14" key="1">
    <citation type="submission" date="2016-05" db="EMBL/GenBank/DDBJ databases">
        <title>Comparative genomics of biotechnologically important yeasts.</title>
        <authorList>
            <consortium name="DOE Joint Genome Institute"/>
            <person name="Riley R."/>
            <person name="Haridas S."/>
            <person name="Wolfe K.H."/>
            <person name="Lopes M.R."/>
            <person name="Hittinger C.T."/>
            <person name="Goker M."/>
            <person name="Salamov A."/>
            <person name="Wisecaver J."/>
            <person name="Long T.M."/>
            <person name="Aerts A.L."/>
            <person name="Barry K."/>
            <person name="Choi C."/>
            <person name="Clum A."/>
            <person name="Coughlan A.Y."/>
            <person name="Deshpande S."/>
            <person name="Douglass A.P."/>
            <person name="Hanson S.J."/>
            <person name="Klenk H.-P."/>
            <person name="Labutti K."/>
            <person name="Lapidus A."/>
            <person name="Lindquist E."/>
            <person name="Lipzen A."/>
            <person name="Meier-Kolthoff J.P."/>
            <person name="Ohm R.A."/>
            <person name="Otillar R.P."/>
            <person name="Pangilinan J."/>
            <person name="Peng Y."/>
            <person name="Rokas A."/>
            <person name="Rosa C.A."/>
            <person name="Scheuner C."/>
            <person name="Sibirny A.A."/>
            <person name="Slot J.C."/>
            <person name="Stielow J.B."/>
            <person name="Sun H."/>
            <person name="Kurtzman C.P."/>
            <person name="Blackwell M."/>
            <person name="Grigoriev I.V."/>
            <person name="Jeffries T.W."/>
        </authorList>
    </citation>
    <scope>NUCLEOTIDE SEQUENCE [LARGE SCALE GENOMIC DNA]</scope>
    <source>
        <strain evidence="14">NRRL Y-1933</strain>
    </source>
</reference>
<dbReference type="SMART" id="SM00382">
    <property type="entry name" value="AAA"/>
    <property type="match status" value="2"/>
</dbReference>
<evidence type="ECO:0000313" key="14">
    <source>
        <dbReference type="Proteomes" id="UP000095085"/>
    </source>
</evidence>
<dbReference type="FunFam" id="1.20.1560.10:FF:000010">
    <property type="entry name" value="Multidrug resistance-associated ABC transporter"/>
    <property type="match status" value="1"/>
</dbReference>
<feature type="domain" description="ABC transmembrane type-1" evidence="12">
    <location>
        <begin position="177"/>
        <end position="462"/>
    </location>
</feature>
<dbReference type="GO" id="GO:0005886">
    <property type="term" value="C:plasma membrane"/>
    <property type="evidence" value="ECO:0007669"/>
    <property type="project" value="TreeGrafter"/>
</dbReference>
<dbReference type="CDD" id="cd03250">
    <property type="entry name" value="ABCC_MRP_domain1"/>
    <property type="match status" value="1"/>
</dbReference>
<feature type="transmembrane region" description="Helical" evidence="10">
    <location>
        <begin position="1109"/>
        <end position="1133"/>
    </location>
</feature>
<dbReference type="Pfam" id="PF00664">
    <property type="entry name" value="ABC_membrane"/>
    <property type="match status" value="2"/>
</dbReference>
<evidence type="ECO:0000256" key="3">
    <source>
        <dbReference type="ARBA" id="ARBA00022448"/>
    </source>
</evidence>
<dbReference type="PANTHER" id="PTHR24223:SF456">
    <property type="entry name" value="MULTIDRUG RESISTANCE-ASSOCIATED PROTEIN LETHAL(2)03659"/>
    <property type="match status" value="1"/>
</dbReference>
<evidence type="ECO:0000256" key="7">
    <source>
        <dbReference type="ARBA" id="ARBA00022989"/>
    </source>
</evidence>
<feature type="domain" description="ABC transporter" evidence="11">
    <location>
        <begin position="1204"/>
        <end position="1451"/>
    </location>
</feature>
<comment type="subcellular location">
    <subcellularLocation>
        <location evidence="1">Membrane</location>
        <topology evidence="1">Multi-pass membrane protein</topology>
    </subcellularLocation>
</comment>
<dbReference type="InterPro" id="IPR017871">
    <property type="entry name" value="ABC_transporter-like_CS"/>
</dbReference>
<dbReference type="CDD" id="cd03244">
    <property type="entry name" value="ABCC_MRP_domain2"/>
    <property type="match status" value="1"/>
</dbReference>
<dbReference type="GeneID" id="30996576"/>
<feature type="domain" description="ABC transmembrane type-1" evidence="12">
    <location>
        <begin position="889"/>
        <end position="1166"/>
    </location>
</feature>
<dbReference type="SUPFAM" id="SSF52540">
    <property type="entry name" value="P-loop containing nucleoside triphosphate hydrolases"/>
    <property type="match status" value="2"/>
</dbReference>
<evidence type="ECO:0000256" key="2">
    <source>
        <dbReference type="ARBA" id="ARBA00009726"/>
    </source>
</evidence>
<keyword evidence="3" id="KW-0813">Transport</keyword>
<name>A0A1E4RPU2_9ASCO</name>
<dbReference type="GO" id="GO:0016887">
    <property type="term" value="F:ATP hydrolysis activity"/>
    <property type="evidence" value="ECO:0007669"/>
    <property type="project" value="InterPro"/>
</dbReference>
<dbReference type="PANTHER" id="PTHR24223">
    <property type="entry name" value="ATP-BINDING CASSETTE SUB-FAMILY C"/>
    <property type="match status" value="1"/>
</dbReference>